<evidence type="ECO:0000256" key="3">
    <source>
        <dbReference type="ARBA" id="ARBA00022452"/>
    </source>
</evidence>
<dbReference type="SUPFAM" id="SSF56935">
    <property type="entry name" value="Porins"/>
    <property type="match status" value="1"/>
</dbReference>
<comment type="subcellular location">
    <subcellularLocation>
        <location evidence="1 8">Cell outer membrane</location>
        <topology evidence="1 8">Multi-pass membrane protein</topology>
    </subcellularLocation>
</comment>
<evidence type="ECO:0000313" key="13">
    <source>
        <dbReference type="Proteomes" id="UP000541857"/>
    </source>
</evidence>
<dbReference type="NCBIfam" id="TIGR04057">
    <property type="entry name" value="SusC_RagA_signa"/>
    <property type="match status" value="1"/>
</dbReference>
<dbReference type="InterPro" id="IPR039426">
    <property type="entry name" value="TonB-dep_rcpt-like"/>
</dbReference>
<dbReference type="InterPro" id="IPR023996">
    <property type="entry name" value="TonB-dep_OMP_SusC/RagA"/>
</dbReference>
<dbReference type="RefSeq" id="WP_182206130.1">
    <property type="nucleotide sequence ID" value="NZ_JACGLT010000011.1"/>
</dbReference>
<evidence type="ECO:0000256" key="7">
    <source>
        <dbReference type="ARBA" id="ARBA00023237"/>
    </source>
</evidence>
<dbReference type="InterPro" id="IPR000531">
    <property type="entry name" value="Beta-barrel_TonB"/>
</dbReference>
<dbReference type="GO" id="GO:0009279">
    <property type="term" value="C:cell outer membrane"/>
    <property type="evidence" value="ECO:0007669"/>
    <property type="project" value="UniProtKB-SubCell"/>
</dbReference>
<evidence type="ECO:0000256" key="8">
    <source>
        <dbReference type="PROSITE-ProRule" id="PRU01360"/>
    </source>
</evidence>
<evidence type="ECO:0000256" key="9">
    <source>
        <dbReference type="RuleBase" id="RU003357"/>
    </source>
</evidence>
<dbReference type="InterPro" id="IPR012910">
    <property type="entry name" value="Plug_dom"/>
</dbReference>
<dbReference type="InterPro" id="IPR037066">
    <property type="entry name" value="Plug_dom_sf"/>
</dbReference>
<dbReference type="EMBL" id="JACGLT010000011">
    <property type="protein sequence ID" value="MBA6153846.1"/>
    <property type="molecule type" value="Genomic_DNA"/>
</dbReference>
<dbReference type="Pfam" id="PF07715">
    <property type="entry name" value="Plug"/>
    <property type="match status" value="1"/>
</dbReference>
<evidence type="ECO:0000256" key="4">
    <source>
        <dbReference type="ARBA" id="ARBA00022692"/>
    </source>
</evidence>
<keyword evidence="6 8" id="KW-0472">Membrane</keyword>
<dbReference type="Gene3D" id="2.40.170.20">
    <property type="entry name" value="TonB-dependent receptor, beta-barrel domain"/>
    <property type="match status" value="1"/>
</dbReference>
<dbReference type="Pfam" id="PF00593">
    <property type="entry name" value="TonB_dep_Rec_b-barrel"/>
    <property type="match status" value="1"/>
</dbReference>
<feature type="domain" description="TonB-dependent receptor-like beta-barrel" evidence="10">
    <location>
        <begin position="404"/>
        <end position="957"/>
    </location>
</feature>
<evidence type="ECO:0000256" key="1">
    <source>
        <dbReference type="ARBA" id="ARBA00004571"/>
    </source>
</evidence>
<dbReference type="Pfam" id="PF13715">
    <property type="entry name" value="CarbopepD_reg_2"/>
    <property type="match status" value="1"/>
</dbReference>
<protein>
    <submittedName>
        <fullName evidence="12">SusC/RagA family TonB-linked outer membrane protein</fullName>
    </submittedName>
</protein>
<accession>A0A7W2M7C3</accession>
<sequence length="994" mass="111385">MKKHTHHKQYLSPVIGLLLYLILYGNAHAQSSITLTGIVRDSEAPLPSVSVWEKDTNNGTMTDENGRYSLKIKPGGIVTFSFIGYKTQTHIVSGTTLNITLQPDQAILDEVVINAGYYNVKDKERTGSIAKVTAKNIENKASNNILDALQGQAAGVQVIQKTGLAGGGFDIQIRGQNSLRTDGNMPLYVVDGMPLSNENIHDKSLLSASPYLISPLNIINPNNIESIEILKDADATAIYGSRGANGVVLITTKKSAVDGTSFYLNSYTGWGKITKKVPLMKTEQYLEMKKEGYLNDGLTEYRASDHSINGNWDYSKYTDWQDKLIGNTMQFHHLDFGMRGGNQNTNYNFSISQHEQSTVFIGNQKQNNLSVQTGLKHSSKNDKFHLNLSVSYNQSKSNLPGTDFTLTTYSLQPNAPELYNEDGTLNWAESAWTNPLQALEQKYRAQNDLLHSAMMVGYQITNNFEFNLHAGYSKSNINQSQIIPHTYYNPSYGMDSNSSSIMTNKGESISWNLEPQINWHKNWNKHRLSALTGLTFLHQQSERLGIRGRGFSSNSLIYNIKAATTVSILDAYQSQYRYNAIFGRLNYNYGNRYIVNLTGRRDGSSRFGDNNRFANFGSVGAAWIFTEENFLKNNHWLSFGKLRGSYGTAGSDNIGDYQYLNTYSSTGNVYDNASGLKPDRLYNPNFSWEKTTKLEAALELGLLDNRINTSLAWYKNRSSNQLVGIPLPGTTGFSSVNANLDATVENSGLELTLNTVNIRKGELYWTTGFNLSIAKNKLIAFPDLEGSTYANQYAIGQPLSILKLYHFLGVNPQTGLYEFEDINGDGKLTTDDRTTYLNPLPQWYGGLQNSISYKNWELAFSFYFAKQKGKNYRTRLIPGAGQNLTMIVDRWQKPGDIASVQRYTSGSNTQAVQAHNYMTQSDGVFTDASYLRLKNIELAYTLRIPQLPQLQCRIYVRAENFLTLTSYKESDPETQLTGYLPPLKQMTLGTHIKF</sequence>
<dbReference type="Gene3D" id="2.60.40.1120">
    <property type="entry name" value="Carboxypeptidase-like, regulatory domain"/>
    <property type="match status" value="1"/>
</dbReference>
<proteinExistence type="inferred from homology"/>
<keyword evidence="5 9" id="KW-0798">TonB box</keyword>
<keyword evidence="3 8" id="KW-1134">Transmembrane beta strand</keyword>
<comment type="similarity">
    <text evidence="8 9">Belongs to the TonB-dependent receptor family.</text>
</comment>
<name>A0A7W2M7C3_9FLAO</name>
<keyword evidence="7 8" id="KW-0998">Cell outer membrane</keyword>
<keyword evidence="13" id="KW-1185">Reference proteome</keyword>
<dbReference type="Gene3D" id="2.170.130.10">
    <property type="entry name" value="TonB-dependent receptor, plug domain"/>
    <property type="match status" value="1"/>
</dbReference>
<evidence type="ECO:0000259" key="11">
    <source>
        <dbReference type="Pfam" id="PF07715"/>
    </source>
</evidence>
<dbReference type="InterPro" id="IPR036942">
    <property type="entry name" value="Beta-barrel_TonB_sf"/>
</dbReference>
<evidence type="ECO:0000256" key="2">
    <source>
        <dbReference type="ARBA" id="ARBA00022448"/>
    </source>
</evidence>
<dbReference type="PROSITE" id="PS52016">
    <property type="entry name" value="TONB_DEPENDENT_REC_3"/>
    <property type="match status" value="1"/>
</dbReference>
<organism evidence="12 13">
    <name type="scientific">Gelidibacter maritimus</name>
    <dbReference type="NCBI Taxonomy" id="2761487"/>
    <lineage>
        <taxon>Bacteria</taxon>
        <taxon>Pseudomonadati</taxon>
        <taxon>Bacteroidota</taxon>
        <taxon>Flavobacteriia</taxon>
        <taxon>Flavobacteriales</taxon>
        <taxon>Flavobacteriaceae</taxon>
        <taxon>Gelidibacter</taxon>
    </lineage>
</organism>
<evidence type="ECO:0000256" key="5">
    <source>
        <dbReference type="ARBA" id="ARBA00023077"/>
    </source>
</evidence>
<dbReference type="NCBIfam" id="TIGR04056">
    <property type="entry name" value="OMP_RagA_SusC"/>
    <property type="match status" value="1"/>
</dbReference>
<dbReference type="InterPro" id="IPR023997">
    <property type="entry name" value="TonB-dep_OMP_SusC/RagA_CS"/>
</dbReference>
<dbReference type="AlphaFoldDB" id="A0A7W2M7C3"/>
<dbReference type="Proteomes" id="UP000541857">
    <property type="component" value="Unassembled WGS sequence"/>
</dbReference>
<comment type="caution">
    <text evidence="12">The sequence shown here is derived from an EMBL/GenBank/DDBJ whole genome shotgun (WGS) entry which is preliminary data.</text>
</comment>
<feature type="domain" description="TonB-dependent receptor plug" evidence="11">
    <location>
        <begin position="123"/>
        <end position="247"/>
    </location>
</feature>
<gene>
    <name evidence="12" type="ORF">H3Z82_14020</name>
</gene>
<dbReference type="InterPro" id="IPR008969">
    <property type="entry name" value="CarboxyPept-like_regulatory"/>
</dbReference>
<keyword evidence="2 8" id="KW-0813">Transport</keyword>
<evidence type="ECO:0000256" key="6">
    <source>
        <dbReference type="ARBA" id="ARBA00023136"/>
    </source>
</evidence>
<evidence type="ECO:0000313" key="12">
    <source>
        <dbReference type="EMBL" id="MBA6153846.1"/>
    </source>
</evidence>
<reference evidence="12 13" key="1">
    <citation type="submission" date="2020-07" db="EMBL/GenBank/DDBJ databases">
        <title>Bacterium isolated from marine sediment.</title>
        <authorList>
            <person name="Shang D."/>
        </authorList>
    </citation>
    <scope>NUCLEOTIDE SEQUENCE [LARGE SCALE GENOMIC DNA]</scope>
    <source>
        <strain evidence="12 13">F6074</strain>
    </source>
</reference>
<keyword evidence="4 8" id="KW-0812">Transmembrane</keyword>
<dbReference type="SUPFAM" id="SSF49464">
    <property type="entry name" value="Carboxypeptidase regulatory domain-like"/>
    <property type="match status" value="1"/>
</dbReference>
<evidence type="ECO:0000259" key="10">
    <source>
        <dbReference type="Pfam" id="PF00593"/>
    </source>
</evidence>